<evidence type="ECO:0000259" key="1">
    <source>
        <dbReference type="Pfam" id="PF18352"/>
    </source>
</evidence>
<dbReference type="GeneID" id="9743920"/>
<dbReference type="eggNOG" id="arCOG11245">
    <property type="taxonomic scope" value="Archaea"/>
</dbReference>
<dbReference type="InterPro" id="IPR037026">
    <property type="entry name" value="Vgr_OB-fold_dom_sf"/>
</dbReference>
<reference evidence="2 3" key="1">
    <citation type="journal article" date="2010" name="Stand. Genomic Sci.">
        <title>Complete genome sequence of Methanoplanus petrolearius type strain (SEBR 4847).</title>
        <authorList>
            <person name="Brambilla E."/>
            <person name="Djao O.D."/>
            <person name="Daligault H."/>
            <person name="Lapidus A."/>
            <person name="Lucas S."/>
            <person name="Hammon N."/>
            <person name="Nolan M."/>
            <person name="Tice H."/>
            <person name="Cheng J.F."/>
            <person name="Han C."/>
            <person name="Tapia R."/>
            <person name="Goodwin L."/>
            <person name="Pitluck S."/>
            <person name="Liolios K."/>
            <person name="Ivanova N."/>
            <person name="Mavromatis K."/>
            <person name="Mikhailova N."/>
            <person name="Pati A."/>
            <person name="Chen A."/>
            <person name="Palaniappan K."/>
            <person name="Land M."/>
            <person name="Hauser L."/>
            <person name="Chang Y.J."/>
            <person name="Jeffries C.D."/>
            <person name="Rohde M."/>
            <person name="Spring S."/>
            <person name="Sikorski J."/>
            <person name="Goker M."/>
            <person name="Woyke T."/>
            <person name="Bristow J."/>
            <person name="Eisen J.A."/>
            <person name="Markowitz V."/>
            <person name="Hugenholtz P."/>
            <person name="Kyrpides N.C."/>
            <person name="Klenk H.P."/>
        </authorList>
    </citation>
    <scope>NUCLEOTIDE SEQUENCE [LARGE SCALE GENOMIC DNA]</scope>
    <source>
        <strain evidence="3">DSM 11571 / OCM 486 / SEBR 4847</strain>
    </source>
</reference>
<protein>
    <recommendedName>
        <fullName evidence="1">Phage protein Gp138 N-terminal domain-containing protein</fullName>
    </recommendedName>
</protein>
<dbReference type="Pfam" id="PF18352">
    <property type="entry name" value="Gp138_N"/>
    <property type="match status" value="1"/>
</dbReference>
<dbReference type="KEGG" id="mpi:Mpet_1450"/>
<dbReference type="STRING" id="679926.Mpet_1450"/>
<sequence>MTGIGMLAKNLIEKEVGRLWTATVAKVVSVDYEKNLCSVTIKNTVGGNEVTLRDLPVMYPSTSAGTLMLAISEGDLVLVIFGKWNIREQIAGDGIDTVNEETIFSINNGIVIPGIFSQSEGVPYILQEKDIVLRHSSGAGIKLSGDGEIKIVAKKLDICDMSEGYEL</sequence>
<dbReference type="Gene3D" id="2.40.50.230">
    <property type="entry name" value="Gp5 N-terminal domain"/>
    <property type="match status" value="1"/>
</dbReference>
<organism evidence="2 3">
    <name type="scientific">Methanolacinia petrolearia (strain DSM 11571 / OCM 486 / SEBR 4847)</name>
    <name type="common">Methanoplanus petrolearius</name>
    <dbReference type="NCBI Taxonomy" id="679926"/>
    <lineage>
        <taxon>Archaea</taxon>
        <taxon>Methanobacteriati</taxon>
        <taxon>Methanobacteriota</taxon>
        <taxon>Stenosarchaea group</taxon>
        <taxon>Methanomicrobia</taxon>
        <taxon>Methanomicrobiales</taxon>
        <taxon>Methanomicrobiaceae</taxon>
        <taxon>Methanolacinia</taxon>
    </lineage>
</organism>
<name>E1RFH9_METP4</name>
<dbReference type="RefSeq" id="WP_013329386.1">
    <property type="nucleotide sequence ID" value="NC_014507.1"/>
</dbReference>
<evidence type="ECO:0000313" key="2">
    <source>
        <dbReference type="EMBL" id="ADN36209.1"/>
    </source>
</evidence>
<dbReference type="Proteomes" id="UP000006565">
    <property type="component" value="Chromosome"/>
</dbReference>
<keyword evidence="3" id="KW-1185">Reference proteome</keyword>
<dbReference type="OrthoDB" id="376496at2157"/>
<dbReference type="InterPro" id="IPR041599">
    <property type="entry name" value="Gp138_N"/>
</dbReference>
<accession>E1RFH9</accession>
<gene>
    <name evidence="2" type="ordered locus">Mpet_1450</name>
</gene>
<dbReference type="AlphaFoldDB" id="E1RFH9"/>
<proteinExistence type="predicted"/>
<feature type="domain" description="Phage protein Gp138 N-terminal" evidence="1">
    <location>
        <begin position="27"/>
        <end position="114"/>
    </location>
</feature>
<evidence type="ECO:0000313" key="3">
    <source>
        <dbReference type="Proteomes" id="UP000006565"/>
    </source>
</evidence>
<dbReference type="HOGENOM" id="CLU_1590907_0_0_2"/>
<dbReference type="EMBL" id="CP002117">
    <property type="protein sequence ID" value="ADN36209.1"/>
    <property type="molecule type" value="Genomic_DNA"/>
</dbReference>